<reference evidence="1 2" key="1">
    <citation type="journal article" date="2004" name="Science">
        <title>The genome of the diatom Thalassiosira pseudonana: ecology, evolution, and metabolism.</title>
        <authorList>
            <person name="Armbrust E.V."/>
            <person name="Berges J.A."/>
            <person name="Bowler C."/>
            <person name="Green B.R."/>
            <person name="Martinez D."/>
            <person name="Putnam N.H."/>
            <person name="Zhou S."/>
            <person name="Allen A.E."/>
            <person name="Apt K.E."/>
            <person name="Bechner M."/>
            <person name="Brzezinski M.A."/>
            <person name="Chaal B.K."/>
            <person name="Chiovitti A."/>
            <person name="Davis A.K."/>
            <person name="Demarest M.S."/>
            <person name="Detter J.C."/>
            <person name="Glavina T."/>
            <person name="Goodstein D."/>
            <person name="Hadi M.Z."/>
            <person name="Hellsten U."/>
            <person name="Hildebrand M."/>
            <person name="Jenkins B.D."/>
            <person name="Jurka J."/>
            <person name="Kapitonov V.V."/>
            <person name="Kroger N."/>
            <person name="Lau W.W."/>
            <person name="Lane T.W."/>
            <person name="Larimer F.W."/>
            <person name="Lippmeier J.C."/>
            <person name="Lucas S."/>
            <person name="Medina M."/>
            <person name="Montsant A."/>
            <person name="Obornik M."/>
            <person name="Parker M.S."/>
            <person name="Palenik B."/>
            <person name="Pazour G.J."/>
            <person name="Richardson P.M."/>
            <person name="Rynearson T.A."/>
            <person name="Saito M.A."/>
            <person name="Schwartz D.C."/>
            <person name="Thamatrakoln K."/>
            <person name="Valentin K."/>
            <person name="Vardi A."/>
            <person name="Wilkerson F.P."/>
            <person name="Rokhsar D.S."/>
        </authorList>
    </citation>
    <scope>NUCLEOTIDE SEQUENCE [LARGE SCALE GENOMIC DNA]</scope>
    <source>
        <strain evidence="1 2">CCMP1335</strain>
    </source>
</reference>
<dbReference type="RefSeq" id="XP_002296226.1">
    <property type="nucleotide sequence ID" value="XM_002296190.1"/>
</dbReference>
<sequence>MGVTKQTKRHGDPLLLEVVKGLEKTLSCLQEEKEPRLVAVRGVGERHLQHGDPLLTESVRYHQSEHDRVEVKARSAAQHESLLKRNKYTSLFDSADGAIYDPILQEYVIPHSSLDMLKALEEDIGHKCKLFRELSERKKENLLRHGVAPHESLLKRTKGNSLFASHCGAFYDPILQEYVIPRASASELHALKEDIAKKYMLFLEMSARKRKNLDDNELYCDQLVHRYRIQDIMLRGKNKTLEPTTFAVKSKFRKLAQGDPLLAATLTTKHKVEVPAVPCTYRKLNKGDPMLKDVQAYHVKTNAKKAVPCFYREVHVGGPLLVATME</sequence>
<evidence type="ECO:0000313" key="2">
    <source>
        <dbReference type="Proteomes" id="UP000001449"/>
    </source>
</evidence>
<protein>
    <submittedName>
        <fullName evidence="1">Uncharacterized protein</fullName>
    </submittedName>
</protein>
<dbReference type="AlphaFoldDB" id="B5YN90"/>
<dbReference type="InParanoid" id="B5YN90"/>
<keyword evidence="2" id="KW-1185">Reference proteome</keyword>
<evidence type="ECO:0000313" key="1">
    <source>
        <dbReference type="EMBL" id="ACI64943.1"/>
    </source>
</evidence>
<proteinExistence type="predicted"/>
<organism evidence="1 2">
    <name type="scientific">Thalassiosira pseudonana</name>
    <name type="common">Marine diatom</name>
    <name type="synonym">Cyclotella nana</name>
    <dbReference type="NCBI Taxonomy" id="35128"/>
    <lineage>
        <taxon>Eukaryota</taxon>
        <taxon>Sar</taxon>
        <taxon>Stramenopiles</taxon>
        <taxon>Ochrophyta</taxon>
        <taxon>Bacillariophyta</taxon>
        <taxon>Coscinodiscophyceae</taxon>
        <taxon>Thalassiosirophycidae</taxon>
        <taxon>Thalassiosirales</taxon>
        <taxon>Thalassiosiraceae</taxon>
        <taxon>Thalassiosira</taxon>
    </lineage>
</organism>
<dbReference type="PaxDb" id="35128-Thaps23504"/>
<accession>B5YN90</accession>
<gene>
    <name evidence="1" type="ORF">THAPS_23504</name>
</gene>
<dbReference type="Proteomes" id="UP000001449">
    <property type="component" value="Chromosome 7"/>
</dbReference>
<dbReference type="GeneID" id="7450648"/>
<dbReference type="EMBL" id="CP001160">
    <property type="protein sequence ID" value="ACI64943.1"/>
    <property type="molecule type" value="Genomic_DNA"/>
</dbReference>
<name>B5YN90_THAPS</name>
<reference evidence="1 2" key="2">
    <citation type="journal article" date="2008" name="Nature">
        <title>The Phaeodactylum genome reveals the evolutionary history of diatom genomes.</title>
        <authorList>
            <person name="Bowler C."/>
            <person name="Allen A.E."/>
            <person name="Badger J.H."/>
            <person name="Grimwood J."/>
            <person name="Jabbari K."/>
            <person name="Kuo A."/>
            <person name="Maheswari U."/>
            <person name="Martens C."/>
            <person name="Maumus F."/>
            <person name="Otillar R.P."/>
            <person name="Rayko E."/>
            <person name="Salamov A."/>
            <person name="Vandepoele K."/>
            <person name="Beszteri B."/>
            <person name="Gruber A."/>
            <person name="Heijde M."/>
            <person name="Katinka M."/>
            <person name="Mock T."/>
            <person name="Valentin K."/>
            <person name="Verret F."/>
            <person name="Berges J.A."/>
            <person name="Brownlee C."/>
            <person name="Cadoret J.P."/>
            <person name="Chiovitti A."/>
            <person name="Choi C.J."/>
            <person name="Coesel S."/>
            <person name="De Martino A."/>
            <person name="Detter J.C."/>
            <person name="Durkin C."/>
            <person name="Falciatore A."/>
            <person name="Fournet J."/>
            <person name="Haruta M."/>
            <person name="Huysman M.J."/>
            <person name="Jenkins B.D."/>
            <person name="Jiroutova K."/>
            <person name="Jorgensen R.E."/>
            <person name="Joubert Y."/>
            <person name="Kaplan A."/>
            <person name="Kroger N."/>
            <person name="Kroth P.G."/>
            <person name="La Roche J."/>
            <person name="Lindquist E."/>
            <person name="Lommer M."/>
            <person name="Martin-Jezequel V."/>
            <person name="Lopez P.J."/>
            <person name="Lucas S."/>
            <person name="Mangogna M."/>
            <person name="McGinnis K."/>
            <person name="Medlin L.K."/>
            <person name="Montsant A."/>
            <person name="Oudot-Le Secq M.P."/>
            <person name="Napoli C."/>
            <person name="Obornik M."/>
            <person name="Parker M.S."/>
            <person name="Petit J.L."/>
            <person name="Porcel B.M."/>
            <person name="Poulsen N."/>
            <person name="Robison M."/>
            <person name="Rychlewski L."/>
            <person name="Rynearson T.A."/>
            <person name="Schmutz J."/>
            <person name="Shapiro H."/>
            <person name="Siaut M."/>
            <person name="Stanley M."/>
            <person name="Sussman M.R."/>
            <person name="Taylor A.R."/>
            <person name="Vardi A."/>
            <person name="von Dassow P."/>
            <person name="Vyverman W."/>
            <person name="Willis A."/>
            <person name="Wyrwicz L.S."/>
            <person name="Rokhsar D.S."/>
            <person name="Weissenbach J."/>
            <person name="Armbrust E.V."/>
            <person name="Green B.R."/>
            <person name="Van de Peer Y."/>
            <person name="Grigoriev I.V."/>
        </authorList>
    </citation>
    <scope>NUCLEOTIDE SEQUENCE [LARGE SCALE GENOMIC DNA]</scope>
    <source>
        <strain evidence="1 2">CCMP1335</strain>
    </source>
</reference>
<dbReference type="KEGG" id="tps:THAPS_23504"/>
<dbReference type="HOGENOM" id="CLU_853889_0_0_1"/>